<dbReference type="PRINTS" id="PR00368">
    <property type="entry name" value="FADPNR"/>
</dbReference>
<evidence type="ECO:0000259" key="6">
    <source>
        <dbReference type="Pfam" id="PF14759"/>
    </source>
</evidence>
<dbReference type="PRINTS" id="PR00411">
    <property type="entry name" value="PNDRDTASEI"/>
</dbReference>
<dbReference type="GO" id="GO:0005737">
    <property type="term" value="C:cytoplasm"/>
    <property type="evidence" value="ECO:0007669"/>
    <property type="project" value="TreeGrafter"/>
</dbReference>
<reference evidence="8" key="1">
    <citation type="journal article" date="2011" name="J. Bacteriol.">
        <title>Genome sequences of eight morphologically diverse alphaproteobacteria.</title>
        <authorList>
            <consortium name="US DOE Joint Genome Institute"/>
            <person name="Brown P.J."/>
            <person name="Kysela D.T."/>
            <person name="Buechlein A."/>
            <person name="Hemmerich C."/>
            <person name="Brun Y.V."/>
        </authorList>
    </citation>
    <scope>NUCLEOTIDE SEQUENCE [LARGE SCALE GENOMIC DNA]</scope>
    <source>
        <strain evidence="8">ATCC 49814 / DSM 5838 / IFAM 1418</strain>
    </source>
</reference>
<feature type="domain" description="FAD/NAD(P)-binding" evidence="5">
    <location>
        <begin position="3"/>
        <end position="301"/>
    </location>
</feature>
<dbReference type="eggNOG" id="COG0446">
    <property type="taxonomic scope" value="Bacteria"/>
</dbReference>
<evidence type="ECO:0000256" key="4">
    <source>
        <dbReference type="ARBA" id="ARBA00023002"/>
    </source>
</evidence>
<proteinExistence type="predicted"/>
<dbReference type="HOGENOM" id="CLU_003291_4_0_5"/>
<dbReference type="SUPFAM" id="SSF51905">
    <property type="entry name" value="FAD/NAD(P)-binding domain"/>
    <property type="match status" value="1"/>
</dbReference>
<dbReference type="EMBL" id="CP001678">
    <property type="protein sequence ID" value="ACT60495.1"/>
    <property type="molecule type" value="Genomic_DNA"/>
</dbReference>
<evidence type="ECO:0000256" key="3">
    <source>
        <dbReference type="ARBA" id="ARBA00022827"/>
    </source>
</evidence>
<sequence>MEKIIIIGGGQAGAQAIISLRQSGFEGEITLVSAEKQLPYQRPPLSKAFLKGEMDEERLYFRPEDFYQKQNVTVISGVKATQINKDAKTVELENGNFLSYTKLLLATGAPPRKLPFDHAHLSNVHYLRTLEDSRRLAPTLSSQERIVVIGAGYIGLEVAAVARTAGRDVTVLELADRVLARVASEPVSSFYQDLHRSAGVELMLDTMVENFIIKDNKINSIKLNNGTELACGSVLVGIGAVPETKLAQDAGLEIDNGIIVDKYAQTSDPNIWAAGDCANFPYPRYEKRMRLESVPNAIEQAKVVAKNMLGGDSIHNPLPWFWSDQYDVKLQTVGLMQGFDTLIIRGKPQNKSFSVWYFKENKLLALDALNDAPSFMIGKKLLATDTPISPEQAEDTKFNLRSLF</sequence>
<dbReference type="SUPFAM" id="SSF55424">
    <property type="entry name" value="FAD/NAD-linked reductases, dimerisation (C-terminal) domain"/>
    <property type="match status" value="1"/>
</dbReference>
<dbReference type="GO" id="GO:0016651">
    <property type="term" value="F:oxidoreductase activity, acting on NAD(P)H"/>
    <property type="evidence" value="ECO:0007669"/>
    <property type="project" value="TreeGrafter"/>
</dbReference>
<dbReference type="AlphaFoldDB" id="C6XQW4"/>
<keyword evidence="8" id="KW-1185">Reference proteome</keyword>
<dbReference type="InterPro" id="IPR036188">
    <property type="entry name" value="FAD/NAD-bd_sf"/>
</dbReference>
<dbReference type="STRING" id="582402.Hbal_2822"/>
<dbReference type="KEGG" id="hba:Hbal_2822"/>
<protein>
    <submittedName>
        <fullName evidence="7">FAD-dependent pyridine nucleotide-disulphide oxidoreductase</fullName>
    </submittedName>
</protein>
<dbReference type="PANTHER" id="PTHR43557">
    <property type="entry name" value="APOPTOSIS-INDUCING FACTOR 1"/>
    <property type="match status" value="1"/>
</dbReference>
<keyword evidence="2" id="KW-0285">Flavoprotein</keyword>
<dbReference type="PANTHER" id="PTHR43557:SF2">
    <property type="entry name" value="RIESKE DOMAIN-CONTAINING PROTEIN-RELATED"/>
    <property type="match status" value="1"/>
</dbReference>
<comment type="cofactor">
    <cofactor evidence="1">
        <name>FAD</name>
        <dbReference type="ChEBI" id="CHEBI:57692"/>
    </cofactor>
</comment>
<name>C6XQW4_HIRBI</name>
<dbReference type="Pfam" id="PF14759">
    <property type="entry name" value="Reductase_C"/>
    <property type="match status" value="1"/>
</dbReference>
<accession>C6XQW4</accession>
<gene>
    <name evidence="7" type="ordered locus">Hbal_2822</name>
</gene>
<dbReference type="Gene3D" id="3.50.50.60">
    <property type="entry name" value="FAD/NAD(P)-binding domain"/>
    <property type="match status" value="2"/>
</dbReference>
<dbReference type="InterPro" id="IPR028202">
    <property type="entry name" value="Reductase_C"/>
</dbReference>
<dbReference type="InterPro" id="IPR050446">
    <property type="entry name" value="FAD-oxidoreductase/Apoptosis"/>
</dbReference>
<evidence type="ECO:0000313" key="8">
    <source>
        <dbReference type="Proteomes" id="UP000002745"/>
    </source>
</evidence>
<dbReference type="OrthoDB" id="9768666at2"/>
<dbReference type="InterPro" id="IPR016156">
    <property type="entry name" value="FAD/NAD-linked_Rdtase_dimer_sf"/>
</dbReference>
<keyword evidence="3" id="KW-0274">FAD</keyword>
<dbReference type="InterPro" id="IPR023753">
    <property type="entry name" value="FAD/NAD-binding_dom"/>
</dbReference>
<dbReference type="Pfam" id="PF07992">
    <property type="entry name" value="Pyr_redox_2"/>
    <property type="match status" value="1"/>
</dbReference>
<dbReference type="RefSeq" id="WP_015828645.1">
    <property type="nucleotide sequence ID" value="NC_012982.1"/>
</dbReference>
<evidence type="ECO:0000313" key="7">
    <source>
        <dbReference type="EMBL" id="ACT60495.1"/>
    </source>
</evidence>
<feature type="domain" description="Reductase C-terminal" evidence="6">
    <location>
        <begin position="320"/>
        <end position="403"/>
    </location>
</feature>
<evidence type="ECO:0000256" key="1">
    <source>
        <dbReference type="ARBA" id="ARBA00001974"/>
    </source>
</evidence>
<keyword evidence="4" id="KW-0560">Oxidoreductase</keyword>
<evidence type="ECO:0000256" key="2">
    <source>
        <dbReference type="ARBA" id="ARBA00022630"/>
    </source>
</evidence>
<evidence type="ECO:0000259" key="5">
    <source>
        <dbReference type="Pfam" id="PF07992"/>
    </source>
</evidence>
<organism evidence="7 8">
    <name type="scientific">Hirschia baltica (strain ATCC 49814 / DSM 5838 / IFAM 1418)</name>
    <dbReference type="NCBI Taxonomy" id="582402"/>
    <lineage>
        <taxon>Bacteria</taxon>
        <taxon>Pseudomonadati</taxon>
        <taxon>Pseudomonadota</taxon>
        <taxon>Alphaproteobacteria</taxon>
        <taxon>Hyphomonadales</taxon>
        <taxon>Hyphomonadaceae</taxon>
        <taxon>Hirschia</taxon>
    </lineage>
</organism>
<dbReference type="Gene3D" id="3.30.390.30">
    <property type="match status" value="1"/>
</dbReference>
<dbReference type="Proteomes" id="UP000002745">
    <property type="component" value="Chromosome"/>
</dbReference>